<dbReference type="SUPFAM" id="SSF55781">
    <property type="entry name" value="GAF domain-like"/>
    <property type="match status" value="2"/>
</dbReference>
<gene>
    <name evidence="6" type="ORF">AWC02_06060</name>
</gene>
<dbReference type="GO" id="GO:0046983">
    <property type="term" value="F:protein dimerization activity"/>
    <property type="evidence" value="ECO:0007669"/>
    <property type="project" value="InterPro"/>
</dbReference>
<dbReference type="InterPro" id="IPR003018">
    <property type="entry name" value="GAF"/>
</dbReference>
<dbReference type="PANTHER" id="PTHR24421">
    <property type="entry name" value="NITRATE/NITRITE SENSOR PROTEIN NARX-RELATED"/>
    <property type="match status" value="1"/>
</dbReference>
<keyword evidence="2 6" id="KW-0418">Kinase</keyword>
<sequence>MDGGDSESAFRGLGDRSLIDRMHHQLDELAVTRDQMEHLLAVILEIGSDLHLNTTLHRVVVAAMKLTSARYGALAIRGPQGNLIEFIHAGLDEQTIRRIGHLPIGKGVLDASLVESEPLRLADLTAHPAAVGFPEHHPPMRALLSVPLITSGVLIGNLYLTHEQSGRTFAESDEKVAVALATAAAVAVDNARMVEHLRASAHWIEASRDITTALLSDSTGPAMRSEPLQIIAERVCELASAEQAIVMVPADASLPIADVGTLTVAAAAGLNADEVIRQKIAVDGSTTGSVFRSGRPLITEALDIPIPGFTDVGQRPVVVVALRSDGETLGVLAIARNANHRAFDESDLDLVYDFARRAAVAVVVARGRAWARERDILADRERIAHDLHDHVIQQLFAAGLDLQGTLALAHSPEVVARLDATIDDLQTIIAEIRTTIFRLKSRAALDGGFQKRVQDEVARLTENRDIVATVRVDGSVTLVADELAEHAEAVIMEAVSNVCRHSGATRVSVAISVTDSLNIVVTDNGHGIPADNHRHSGLANMVTRAQLLGGACEISSQPEGGTRVHWSAPLAGR</sequence>
<evidence type="ECO:0000256" key="3">
    <source>
        <dbReference type="ARBA" id="ARBA00023012"/>
    </source>
</evidence>
<dbReference type="Pfam" id="PF07730">
    <property type="entry name" value="HisKA_3"/>
    <property type="match status" value="1"/>
</dbReference>
<organism evidence="6 7">
    <name type="scientific">Mycolicibacter engbaekii</name>
    <dbReference type="NCBI Taxonomy" id="188915"/>
    <lineage>
        <taxon>Bacteria</taxon>
        <taxon>Bacillati</taxon>
        <taxon>Actinomycetota</taxon>
        <taxon>Actinomycetes</taxon>
        <taxon>Mycobacteriales</taxon>
        <taxon>Mycobacteriaceae</taxon>
        <taxon>Mycolicibacter</taxon>
    </lineage>
</organism>
<comment type="caution">
    <text evidence="6">The sequence shown here is derived from an EMBL/GenBank/DDBJ whole genome shotgun (WGS) entry which is preliminary data.</text>
</comment>
<dbReference type="InterPro" id="IPR036890">
    <property type="entry name" value="HATPase_C_sf"/>
</dbReference>
<evidence type="ECO:0000256" key="2">
    <source>
        <dbReference type="ARBA" id="ARBA00022777"/>
    </source>
</evidence>
<evidence type="ECO:0000259" key="5">
    <source>
        <dbReference type="SMART" id="SM00387"/>
    </source>
</evidence>
<keyword evidence="3" id="KW-0902">Two-component regulatory system</keyword>
<dbReference type="EMBL" id="LQOT01000021">
    <property type="protein sequence ID" value="ORV49849.1"/>
    <property type="molecule type" value="Genomic_DNA"/>
</dbReference>
<dbReference type="GO" id="GO:0000155">
    <property type="term" value="F:phosphorelay sensor kinase activity"/>
    <property type="evidence" value="ECO:0007669"/>
    <property type="project" value="InterPro"/>
</dbReference>
<dbReference type="AlphaFoldDB" id="A0A1X1TZL4"/>
<keyword evidence="1" id="KW-0808">Transferase</keyword>
<reference evidence="6 7" key="1">
    <citation type="submission" date="2016-01" db="EMBL/GenBank/DDBJ databases">
        <title>The new phylogeny of the genus Mycobacterium.</title>
        <authorList>
            <person name="Tarcisio F."/>
            <person name="Conor M."/>
            <person name="Antonella G."/>
            <person name="Elisabetta G."/>
            <person name="Giulia F.S."/>
            <person name="Sara T."/>
            <person name="Anna F."/>
            <person name="Clotilde B."/>
            <person name="Roberto B."/>
            <person name="Veronica D.S."/>
            <person name="Fabio R."/>
            <person name="Monica P."/>
            <person name="Olivier J."/>
            <person name="Enrico T."/>
            <person name="Nicola S."/>
        </authorList>
    </citation>
    <scope>NUCLEOTIDE SEQUENCE [LARGE SCALE GENOMIC DNA]</scope>
    <source>
        <strain evidence="6 7">ATCC 27353</strain>
    </source>
</reference>
<evidence type="ECO:0000313" key="7">
    <source>
        <dbReference type="Proteomes" id="UP000193465"/>
    </source>
</evidence>
<feature type="domain" description="Histidine kinase/HSP90-like ATPase" evidence="5">
    <location>
        <begin position="482"/>
        <end position="572"/>
    </location>
</feature>
<evidence type="ECO:0000313" key="6">
    <source>
        <dbReference type="EMBL" id="ORV49849.1"/>
    </source>
</evidence>
<dbReference type="InterPro" id="IPR050482">
    <property type="entry name" value="Sensor_HK_TwoCompSys"/>
</dbReference>
<protein>
    <submittedName>
        <fullName evidence="6">Histidine kinase</fullName>
    </submittedName>
</protein>
<dbReference type="CDD" id="cd16917">
    <property type="entry name" value="HATPase_UhpB-NarQ-NarX-like"/>
    <property type="match status" value="1"/>
</dbReference>
<accession>A0A1X1TZL4</accession>
<name>A0A1X1TZL4_9MYCO</name>
<dbReference type="Gene3D" id="1.20.5.1930">
    <property type="match status" value="1"/>
</dbReference>
<dbReference type="SMART" id="SM00065">
    <property type="entry name" value="GAF"/>
    <property type="match status" value="2"/>
</dbReference>
<dbReference type="PANTHER" id="PTHR24421:SF56">
    <property type="entry name" value="OXYGEN SENSOR HISTIDINE KINASE RESPONSE REGULATOR DOST"/>
    <property type="match status" value="1"/>
</dbReference>
<feature type="domain" description="GAF" evidence="4">
    <location>
        <begin position="223"/>
        <end position="372"/>
    </location>
</feature>
<dbReference type="GO" id="GO:0016020">
    <property type="term" value="C:membrane"/>
    <property type="evidence" value="ECO:0007669"/>
    <property type="project" value="InterPro"/>
</dbReference>
<dbReference type="Pfam" id="PF13185">
    <property type="entry name" value="GAF_2"/>
    <property type="match status" value="1"/>
</dbReference>
<dbReference type="Gene3D" id="3.30.565.10">
    <property type="entry name" value="Histidine kinase-like ATPase, C-terminal domain"/>
    <property type="match status" value="1"/>
</dbReference>
<dbReference type="InterPro" id="IPR003594">
    <property type="entry name" value="HATPase_dom"/>
</dbReference>
<dbReference type="STRING" id="188915.AWC02_06060"/>
<dbReference type="SMART" id="SM00387">
    <property type="entry name" value="HATPase_c"/>
    <property type="match status" value="1"/>
</dbReference>
<dbReference type="Proteomes" id="UP000193465">
    <property type="component" value="Unassembled WGS sequence"/>
</dbReference>
<dbReference type="Pfam" id="PF01590">
    <property type="entry name" value="GAF"/>
    <property type="match status" value="1"/>
</dbReference>
<dbReference type="Gene3D" id="3.30.450.40">
    <property type="match status" value="2"/>
</dbReference>
<dbReference type="InterPro" id="IPR011712">
    <property type="entry name" value="Sig_transdc_His_kin_sub3_dim/P"/>
</dbReference>
<proteinExistence type="predicted"/>
<dbReference type="InterPro" id="IPR029016">
    <property type="entry name" value="GAF-like_dom_sf"/>
</dbReference>
<evidence type="ECO:0000259" key="4">
    <source>
        <dbReference type="SMART" id="SM00065"/>
    </source>
</evidence>
<keyword evidence="7" id="KW-1185">Reference proteome</keyword>
<feature type="domain" description="GAF" evidence="4">
    <location>
        <begin position="51"/>
        <end position="198"/>
    </location>
</feature>
<dbReference type="Pfam" id="PF02518">
    <property type="entry name" value="HATPase_c"/>
    <property type="match status" value="1"/>
</dbReference>
<dbReference type="SUPFAM" id="SSF55874">
    <property type="entry name" value="ATPase domain of HSP90 chaperone/DNA topoisomerase II/histidine kinase"/>
    <property type="match status" value="1"/>
</dbReference>
<evidence type="ECO:0000256" key="1">
    <source>
        <dbReference type="ARBA" id="ARBA00022679"/>
    </source>
</evidence>